<dbReference type="InterPro" id="IPR036047">
    <property type="entry name" value="F-box-like_dom_sf"/>
</dbReference>
<dbReference type="Proteomes" id="UP001610446">
    <property type="component" value="Unassembled WGS sequence"/>
</dbReference>
<gene>
    <name evidence="1" type="ORF">BJY01DRAFT_251573</name>
</gene>
<protein>
    <recommendedName>
        <fullName evidence="3">F-box domain-containing protein</fullName>
    </recommendedName>
</protein>
<sequence length="578" mass="64936">MAGSQQGNPPVVASSQHPRVMRHPFSLGYDISVVILQHLPLADAVRLERVSWEWKSLLREWLAGPEGRLRLLAPWSSVAASRDCNVIFYKEAKRLAEIRHRLQTGKTVSSHLMTGVDFNYNDCQLTAAGSYVAWRGVGNFITPLDTMAWRRETVISLDLRPGLGHRPGHYSWRTRNQHVETPKHILGSVERIRTNSRGDIMLKVISWDLIWGRNRILVYSATERRPLWEYLNEDPCRGNSIVPLEIGREHVYSAIPTGPNLSVGLGTYDMVVYNFRTNEKVSRTPCSLLHHHGGTCLDQVCSCNRPDVNGPFWQWSSSTRLVTLRNGDEFIIWSSSRPSTQEEREGNPESWMTHSGAVYTVDIFRASTGELIQSLSTYRKGANNIMVDPVTDQLVFMWNNSCLQDFICQHGTDDEHTVKFMATVIWPVSLNAKPESRLGDAVVFWTDPQAHVPSPIVHPFAMTAISIGRYPGSSPALPRELLAHRRFIRANDEVLMKAATELVSELFHSGAPIVSQCYLAAGNRGYIGNRPLPVFDAHSSTVIMGMRASETAPGLTGDNLERLVLPISRLNRLLLNFS</sequence>
<reference evidence="1 2" key="1">
    <citation type="submission" date="2024-07" db="EMBL/GenBank/DDBJ databases">
        <title>Section-level genome sequencing and comparative genomics of Aspergillus sections Usti and Cavernicolus.</title>
        <authorList>
            <consortium name="Lawrence Berkeley National Laboratory"/>
            <person name="Nybo J.L."/>
            <person name="Vesth T.C."/>
            <person name="Theobald S."/>
            <person name="Frisvad J.C."/>
            <person name="Larsen T.O."/>
            <person name="Kjaerboelling I."/>
            <person name="Rothschild-Mancinelli K."/>
            <person name="Lyhne E.K."/>
            <person name="Kogle M.E."/>
            <person name="Barry K."/>
            <person name="Clum A."/>
            <person name="Na H."/>
            <person name="Ledsgaard L."/>
            <person name="Lin J."/>
            <person name="Lipzen A."/>
            <person name="Kuo A."/>
            <person name="Riley R."/>
            <person name="Mondo S."/>
            <person name="Labutti K."/>
            <person name="Haridas S."/>
            <person name="Pangalinan J."/>
            <person name="Salamov A.A."/>
            <person name="Simmons B.A."/>
            <person name="Magnuson J.K."/>
            <person name="Chen J."/>
            <person name="Drula E."/>
            <person name="Henrissat B."/>
            <person name="Wiebenga A."/>
            <person name="Lubbers R.J."/>
            <person name="Gomes A.C."/>
            <person name="Makela M.R."/>
            <person name="Stajich J."/>
            <person name="Grigoriev I.V."/>
            <person name="Mortensen U.H."/>
            <person name="De Vries R.P."/>
            <person name="Baker S.E."/>
            <person name="Andersen M.R."/>
        </authorList>
    </citation>
    <scope>NUCLEOTIDE SEQUENCE [LARGE SCALE GENOMIC DNA]</scope>
    <source>
        <strain evidence="1 2">CBS 123904</strain>
    </source>
</reference>
<organism evidence="1 2">
    <name type="scientific">Aspergillus pseudoustus</name>
    <dbReference type="NCBI Taxonomy" id="1810923"/>
    <lineage>
        <taxon>Eukaryota</taxon>
        <taxon>Fungi</taxon>
        <taxon>Dikarya</taxon>
        <taxon>Ascomycota</taxon>
        <taxon>Pezizomycotina</taxon>
        <taxon>Eurotiomycetes</taxon>
        <taxon>Eurotiomycetidae</taxon>
        <taxon>Eurotiales</taxon>
        <taxon>Aspergillaceae</taxon>
        <taxon>Aspergillus</taxon>
        <taxon>Aspergillus subgen. Nidulantes</taxon>
    </lineage>
</organism>
<dbReference type="EMBL" id="JBFXLU010000164">
    <property type="protein sequence ID" value="KAL2837251.1"/>
    <property type="molecule type" value="Genomic_DNA"/>
</dbReference>
<proteinExistence type="predicted"/>
<evidence type="ECO:0000313" key="2">
    <source>
        <dbReference type="Proteomes" id="UP001610446"/>
    </source>
</evidence>
<name>A0ABR4JBL8_9EURO</name>
<evidence type="ECO:0008006" key="3">
    <source>
        <dbReference type="Google" id="ProtNLM"/>
    </source>
</evidence>
<dbReference type="SUPFAM" id="SSF81383">
    <property type="entry name" value="F-box domain"/>
    <property type="match status" value="1"/>
</dbReference>
<evidence type="ECO:0000313" key="1">
    <source>
        <dbReference type="EMBL" id="KAL2837251.1"/>
    </source>
</evidence>
<keyword evidence="2" id="KW-1185">Reference proteome</keyword>
<comment type="caution">
    <text evidence="1">The sequence shown here is derived from an EMBL/GenBank/DDBJ whole genome shotgun (WGS) entry which is preliminary data.</text>
</comment>
<accession>A0ABR4JBL8</accession>